<comment type="similarity">
    <text evidence="1">Belongs to the UPF0337 (CsbD) family.</text>
</comment>
<dbReference type="InterPro" id="IPR036629">
    <property type="entry name" value="YjbJ_sf"/>
</dbReference>
<dbReference type="SUPFAM" id="SSF69047">
    <property type="entry name" value="Hypothetical protein YjbJ"/>
    <property type="match status" value="1"/>
</dbReference>
<comment type="caution">
    <text evidence="4">The sequence shown here is derived from an EMBL/GenBank/DDBJ whole genome shotgun (WGS) entry which is preliminary data.</text>
</comment>
<evidence type="ECO:0000313" key="5">
    <source>
        <dbReference type="Proteomes" id="UP000442535"/>
    </source>
</evidence>
<name>A0A7K0K1R3_9ACTO</name>
<dbReference type="EMBL" id="VUMY01000006">
    <property type="protein sequence ID" value="MST49412.1"/>
    <property type="molecule type" value="Genomic_DNA"/>
</dbReference>
<reference evidence="4 5" key="1">
    <citation type="submission" date="2019-08" db="EMBL/GenBank/DDBJ databases">
        <title>In-depth cultivation of the pig gut microbiome towards novel bacterial diversity and tailored functional studies.</title>
        <authorList>
            <person name="Wylensek D."/>
            <person name="Hitch T.C.A."/>
            <person name="Clavel T."/>
        </authorList>
    </citation>
    <scope>NUCLEOTIDE SEQUENCE [LARGE SCALE GENOMIC DNA]</scope>
    <source>
        <strain evidence="4 5">RF-GAM-744-WT-7</strain>
    </source>
</reference>
<feature type="compositionally biased region" description="Basic and acidic residues" evidence="2">
    <location>
        <begin position="1"/>
        <end position="37"/>
    </location>
</feature>
<keyword evidence="5" id="KW-1185">Reference proteome</keyword>
<dbReference type="RefSeq" id="WP_154544059.1">
    <property type="nucleotide sequence ID" value="NZ_JAQYQY010000022.1"/>
</dbReference>
<feature type="domain" description="CsbD-like" evidence="3">
    <location>
        <begin position="6"/>
        <end position="55"/>
    </location>
</feature>
<protein>
    <submittedName>
        <fullName evidence="4">CsbD family protein</fullName>
    </submittedName>
</protein>
<evidence type="ECO:0000256" key="2">
    <source>
        <dbReference type="SAM" id="MobiDB-lite"/>
    </source>
</evidence>
<organism evidence="4 5">
    <name type="scientific">Mobiluncus porci</name>
    <dbReference type="NCBI Taxonomy" id="2652278"/>
    <lineage>
        <taxon>Bacteria</taxon>
        <taxon>Bacillati</taxon>
        <taxon>Actinomycetota</taxon>
        <taxon>Actinomycetes</taxon>
        <taxon>Actinomycetales</taxon>
        <taxon>Actinomycetaceae</taxon>
        <taxon>Mobiluncus</taxon>
    </lineage>
</organism>
<dbReference type="AlphaFoldDB" id="A0A7K0K1R3"/>
<dbReference type="Pfam" id="PF05532">
    <property type="entry name" value="CsbD"/>
    <property type="match status" value="1"/>
</dbReference>
<evidence type="ECO:0000256" key="1">
    <source>
        <dbReference type="ARBA" id="ARBA00009129"/>
    </source>
</evidence>
<dbReference type="Gene3D" id="1.20.120.20">
    <property type="entry name" value="Apolipoprotein"/>
    <property type="match status" value="1"/>
</dbReference>
<sequence length="89" mass="9295">MAMDETIKNKAEEFGGKAKEMAGDVTGDRDLQSEGVHDQASGQAKETANQLGEKLDNAREAVTDVAEDLGAKVKGAVDGLKDAFGGKDN</sequence>
<accession>A0A7K0K1R3</accession>
<feature type="compositionally biased region" description="Polar residues" evidence="2">
    <location>
        <begin position="40"/>
        <end position="50"/>
    </location>
</feature>
<evidence type="ECO:0000259" key="3">
    <source>
        <dbReference type="Pfam" id="PF05532"/>
    </source>
</evidence>
<dbReference type="InterPro" id="IPR008462">
    <property type="entry name" value="CsbD"/>
</dbReference>
<gene>
    <name evidence="4" type="ORF">FYJ63_04055</name>
</gene>
<dbReference type="Proteomes" id="UP000442535">
    <property type="component" value="Unassembled WGS sequence"/>
</dbReference>
<proteinExistence type="inferred from homology"/>
<feature type="region of interest" description="Disordered" evidence="2">
    <location>
        <begin position="1"/>
        <end position="56"/>
    </location>
</feature>
<evidence type="ECO:0000313" key="4">
    <source>
        <dbReference type="EMBL" id="MST49412.1"/>
    </source>
</evidence>